<proteinExistence type="predicted"/>
<reference evidence="1 2" key="1">
    <citation type="submission" date="2017-04" db="EMBL/GenBank/DDBJ databases">
        <title>Genome Sequence of the Model Brown-Rot Fungus Postia placenta SB12.</title>
        <authorList>
            <consortium name="DOE Joint Genome Institute"/>
            <person name="Gaskell J."/>
            <person name="Kersten P."/>
            <person name="Larrondo L.F."/>
            <person name="Canessa P."/>
            <person name="Martinez D."/>
            <person name="Hibbett D."/>
            <person name="Schmoll M."/>
            <person name="Kubicek C.P."/>
            <person name="Martinez A.T."/>
            <person name="Yadav J."/>
            <person name="Master E."/>
            <person name="Magnuson J.K."/>
            <person name="James T."/>
            <person name="Yaver D."/>
            <person name="Berka R."/>
            <person name="Labutti K."/>
            <person name="Lipzen A."/>
            <person name="Aerts A."/>
            <person name="Barry K."/>
            <person name="Henrissat B."/>
            <person name="Blanchette R."/>
            <person name="Grigoriev I."/>
            <person name="Cullen D."/>
        </authorList>
    </citation>
    <scope>NUCLEOTIDE SEQUENCE [LARGE SCALE GENOMIC DNA]</scope>
    <source>
        <strain evidence="1 2">MAD-698-R-SB12</strain>
    </source>
</reference>
<accession>A0A1X6MK11</accession>
<evidence type="ECO:0000313" key="1">
    <source>
        <dbReference type="EMBL" id="OSX56629.1"/>
    </source>
</evidence>
<keyword evidence="2" id="KW-1185">Reference proteome</keyword>
<dbReference type="InterPro" id="IPR029058">
    <property type="entry name" value="AB_hydrolase_fold"/>
</dbReference>
<dbReference type="OrthoDB" id="3243728at2759"/>
<dbReference type="GeneID" id="36324957"/>
<organism evidence="1 2">
    <name type="scientific">Postia placenta MAD-698-R-SB12</name>
    <dbReference type="NCBI Taxonomy" id="670580"/>
    <lineage>
        <taxon>Eukaryota</taxon>
        <taxon>Fungi</taxon>
        <taxon>Dikarya</taxon>
        <taxon>Basidiomycota</taxon>
        <taxon>Agaricomycotina</taxon>
        <taxon>Agaricomycetes</taxon>
        <taxon>Polyporales</taxon>
        <taxon>Adustoporiaceae</taxon>
        <taxon>Rhodonia</taxon>
    </lineage>
</organism>
<dbReference type="AlphaFoldDB" id="A0A1X6MK11"/>
<dbReference type="Proteomes" id="UP000194127">
    <property type="component" value="Unassembled WGS sequence"/>
</dbReference>
<dbReference type="Gene3D" id="3.40.50.1820">
    <property type="entry name" value="alpha/beta hydrolase"/>
    <property type="match status" value="1"/>
</dbReference>
<evidence type="ECO:0000313" key="2">
    <source>
        <dbReference type="Proteomes" id="UP000194127"/>
    </source>
</evidence>
<dbReference type="RefSeq" id="XP_024333423.1">
    <property type="nucleotide sequence ID" value="XM_024480007.1"/>
</dbReference>
<name>A0A1X6MK11_9APHY</name>
<protein>
    <submittedName>
        <fullName evidence="1">Uncharacterized protein</fullName>
    </submittedName>
</protein>
<sequence>MLHAAGETVEVLVFLDGAPTLFQREQSREYTKKTIKDGSLRDNIMEAVADMSRSGSLDDTEEIHQQFADYFSHGNQGLKWVARFCQAYVAHILLGVRASMEVDQLRRDGTFQSFVWPAQRTVLMKAHDGVRTQIYAQDASDTFDLDLWTEDIEVYGFPGTHFEFLSPNSGLGEALNCILCK</sequence>
<dbReference type="STRING" id="670580.A0A1X6MK11"/>
<dbReference type="EMBL" id="KZ110612">
    <property type="protein sequence ID" value="OSX56629.1"/>
    <property type="molecule type" value="Genomic_DNA"/>
</dbReference>
<gene>
    <name evidence="1" type="ORF">POSPLADRAFT_1050545</name>
</gene>